<gene>
    <name evidence="5" type="ORF">KN1_03590</name>
</gene>
<dbReference type="GO" id="GO:0016757">
    <property type="term" value="F:glycosyltransferase activity"/>
    <property type="evidence" value="ECO:0007669"/>
    <property type="project" value="UniProtKB-KW"/>
</dbReference>
<dbReference type="AlphaFoldDB" id="A0A8D5ZI84"/>
<dbReference type="Gene3D" id="3.90.550.10">
    <property type="entry name" value="Spore Coat Polysaccharide Biosynthesis Protein SpsA, Chain A"/>
    <property type="match status" value="1"/>
</dbReference>
<keyword evidence="6" id="KW-1185">Reference proteome</keyword>
<evidence type="ECO:0000313" key="6">
    <source>
        <dbReference type="Proteomes" id="UP000825123"/>
    </source>
</evidence>
<protein>
    <submittedName>
        <fullName evidence="5">Glycosyl transferase</fullName>
    </submittedName>
</protein>
<evidence type="ECO:0000256" key="1">
    <source>
        <dbReference type="ARBA" id="ARBA00006739"/>
    </source>
</evidence>
<name>A0A8D5ZI84_9CREN</name>
<proteinExistence type="inferred from homology"/>
<keyword evidence="3 5" id="KW-0808">Transferase</keyword>
<comment type="similarity">
    <text evidence="1">Belongs to the glycosyltransferase 2 family.</text>
</comment>
<dbReference type="GeneID" id="66162109"/>
<dbReference type="KEGG" id="csty:KN1_03590"/>
<dbReference type="EMBL" id="AP024597">
    <property type="protein sequence ID" value="BCU69062.1"/>
    <property type="molecule type" value="Genomic_DNA"/>
</dbReference>
<dbReference type="RefSeq" id="WP_221289127.1">
    <property type="nucleotide sequence ID" value="NZ_AP024597.1"/>
</dbReference>
<dbReference type="Proteomes" id="UP000825123">
    <property type="component" value="Chromosome"/>
</dbReference>
<organism evidence="5 6">
    <name type="scientific">Stygiolobus caldivivus</name>
    <dbReference type="NCBI Taxonomy" id="2824673"/>
    <lineage>
        <taxon>Archaea</taxon>
        <taxon>Thermoproteota</taxon>
        <taxon>Thermoprotei</taxon>
        <taxon>Sulfolobales</taxon>
        <taxon>Sulfolobaceae</taxon>
        <taxon>Stygiolobus</taxon>
    </lineage>
</organism>
<dbReference type="Pfam" id="PF00535">
    <property type="entry name" value="Glycos_transf_2"/>
    <property type="match status" value="1"/>
</dbReference>
<evidence type="ECO:0000259" key="4">
    <source>
        <dbReference type="Pfam" id="PF00535"/>
    </source>
</evidence>
<evidence type="ECO:0000256" key="3">
    <source>
        <dbReference type="ARBA" id="ARBA00022679"/>
    </source>
</evidence>
<reference evidence="5 6" key="1">
    <citation type="submission" date="2021-04" db="EMBL/GenBank/DDBJ databases">
        <title>Complete genome sequence of Stygiolobus sp. KN-1.</title>
        <authorList>
            <person name="Nakamura K."/>
            <person name="Sakai H."/>
            <person name="Kurosawa N."/>
        </authorList>
    </citation>
    <scope>NUCLEOTIDE SEQUENCE [LARGE SCALE GENOMIC DNA]</scope>
    <source>
        <strain evidence="5 6">KN-1</strain>
    </source>
</reference>
<evidence type="ECO:0000313" key="5">
    <source>
        <dbReference type="EMBL" id="BCU69062.1"/>
    </source>
</evidence>
<dbReference type="SUPFAM" id="SSF53448">
    <property type="entry name" value="Nucleotide-diphospho-sugar transferases"/>
    <property type="match status" value="1"/>
</dbReference>
<feature type="domain" description="Glycosyltransferase 2-like" evidence="4">
    <location>
        <begin position="5"/>
        <end position="162"/>
    </location>
</feature>
<sequence>MVSLSIIVVNVKGKDKFPKLYESLLKSRFKDFEVIVIDIIDNGFNDIRFRNVKIEKDRGLAYCRNIGVKYSMGKFLLFLDNDTEIMPDTLEKFMSYISERPNEIVQLKLVREDGTLDATGGLIDNLAYPHELNRGLSENSVNEIIEVLYAKGAAIGMSRDVFNLVGGYDEEYFYGYDETDLCFRAWKRGIRVVFYPFAKVIHHEHGSFSLDEKKRLYRLTYFLESRRIYFFLKNFSSAYVIKNYPKLAIVFVGSIFLDILKRKDPIAAKAKIKASIWVLSRIPLLIKKRLSERPSKVIYDESYLISKGLIKKH</sequence>
<dbReference type="InterPro" id="IPR001173">
    <property type="entry name" value="Glyco_trans_2-like"/>
</dbReference>
<keyword evidence="2" id="KW-0328">Glycosyltransferase</keyword>
<dbReference type="PANTHER" id="PTHR43179:SF12">
    <property type="entry name" value="GALACTOFURANOSYLTRANSFERASE GLFT2"/>
    <property type="match status" value="1"/>
</dbReference>
<evidence type="ECO:0000256" key="2">
    <source>
        <dbReference type="ARBA" id="ARBA00022676"/>
    </source>
</evidence>
<dbReference type="PANTHER" id="PTHR43179">
    <property type="entry name" value="RHAMNOSYLTRANSFERASE WBBL"/>
    <property type="match status" value="1"/>
</dbReference>
<accession>A0A8D5ZI84</accession>
<dbReference type="InterPro" id="IPR029044">
    <property type="entry name" value="Nucleotide-diphossugar_trans"/>
</dbReference>